<feature type="region of interest" description="Disordered" evidence="3">
    <location>
        <begin position="359"/>
        <end position="393"/>
    </location>
</feature>
<evidence type="ECO:0000256" key="2">
    <source>
        <dbReference type="ARBA" id="ARBA00022737"/>
    </source>
</evidence>
<feature type="compositionally biased region" description="Polar residues" evidence="3">
    <location>
        <begin position="221"/>
        <end position="236"/>
    </location>
</feature>
<protein>
    <recommendedName>
        <fullName evidence="6">L domain-like protein</fullName>
    </recommendedName>
</protein>
<feature type="region of interest" description="Disordered" evidence="3">
    <location>
        <begin position="213"/>
        <end position="335"/>
    </location>
</feature>
<accession>A0A9P6R428</accession>
<dbReference type="Proteomes" id="UP000738325">
    <property type="component" value="Unassembled WGS sequence"/>
</dbReference>
<dbReference type="SMART" id="SM00369">
    <property type="entry name" value="LRR_TYP"/>
    <property type="match status" value="4"/>
</dbReference>
<dbReference type="InterPro" id="IPR032675">
    <property type="entry name" value="LRR_dom_sf"/>
</dbReference>
<dbReference type="Pfam" id="PF13855">
    <property type="entry name" value="LRR_8"/>
    <property type="match status" value="1"/>
</dbReference>
<feature type="compositionally biased region" description="Low complexity" evidence="3">
    <location>
        <begin position="359"/>
        <end position="370"/>
    </location>
</feature>
<evidence type="ECO:0000313" key="5">
    <source>
        <dbReference type="Proteomes" id="UP000738325"/>
    </source>
</evidence>
<dbReference type="InterPro" id="IPR001611">
    <property type="entry name" value="Leu-rich_rpt"/>
</dbReference>
<dbReference type="SUPFAM" id="SSF52058">
    <property type="entry name" value="L domain-like"/>
    <property type="match status" value="1"/>
</dbReference>
<keyword evidence="1" id="KW-0433">Leucine-rich repeat</keyword>
<dbReference type="Pfam" id="PF00560">
    <property type="entry name" value="LRR_1"/>
    <property type="match status" value="1"/>
</dbReference>
<dbReference type="InterPro" id="IPR003591">
    <property type="entry name" value="Leu-rich_rpt_typical-subtyp"/>
</dbReference>
<keyword evidence="2" id="KW-0677">Repeat</keyword>
<organism evidence="4 5">
    <name type="scientific">Dissophora globulifera</name>
    <dbReference type="NCBI Taxonomy" id="979702"/>
    <lineage>
        <taxon>Eukaryota</taxon>
        <taxon>Fungi</taxon>
        <taxon>Fungi incertae sedis</taxon>
        <taxon>Mucoromycota</taxon>
        <taxon>Mortierellomycotina</taxon>
        <taxon>Mortierellomycetes</taxon>
        <taxon>Mortierellales</taxon>
        <taxon>Mortierellaceae</taxon>
        <taxon>Dissophora</taxon>
    </lineage>
</organism>
<dbReference type="Gene3D" id="3.80.10.10">
    <property type="entry name" value="Ribonuclease Inhibitor"/>
    <property type="match status" value="1"/>
</dbReference>
<evidence type="ECO:0008006" key="6">
    <source>
        <dbReference type="Google" id="ProtNLM"/>
    </source>
</evidence>
<dbReference type="PROSITE" id="PS51450">
    <property type="entry name" value="LRR"/>
    <property type="match status" value="2"/>
</dbReference>
<proteinExistence type="predicted"/>
<sequence>MEIGFLRNLTLLDLSKNRLTALPESIMHLTKLVDLKLSMNQLESIPSGIGGLTKLASLALDSNRLESVPSQIGLIKGLVNLDLSHNPITVLPAEIGKLQFLRRLTLAHCPLVEEFSHSPLHSPPTLLELAARVIVRHSVPTPRMILPHLKTYLKSARTCTFCDGPYFDTFVKRGKMIEKNDLIIPLEYTLCEPHWNTELERIKLLFCPRPLTSPPPPIKANATTTLQGTQSSTMRNGQVARKQSSRANSNSANSSSLALNSNTGMGSGAALNNNGSRPANRKYASERPMSTMGSKLSTFLGPKNGDSSTNTSGSGSSNNNTSKRERPATGLRTSSVPLVTATLASSATEAATAASSSLISSPLSSAFSSAPMTPSSETGEEAAIMPRPRVRRAGTSGLLARAASKLRRPLSMASALALEGEEEVGQSDGTRAD</sequence>
<comment type="caution">
    <text evidence="4">The sequence shown here is derived from an EMBL/GenBank/DDBJ whole genome shotgun (WGS) entry which is preliminary data.</text>
</comment>
<dbReference type="EMBL" id="JAAAIP010001026">
    <property type="protein sequence ID" value="KAG0310661.1"/>
    <property type="molecule type" value="Genomic_DNA"/>
</dbReference>
<dbReference type="InterPro" id="IPR050715">
    <property type="entry name" value="LRR-SigEffector_domain"/>
</dbReference>
<reference evidence="4" key="1">
    <citation type="journal article" date="2020" name="Fungal Divers.">
        <title>Resolving the Mortierellaceae phylogeny through synthesis of multi-gene phylogenetics and phylogenomics.</title>
        <authorList>
            <person name="Vandepol N."/>
            <person name="Liber J."/>
            <person name="Desiro A."/>
            <person name="Na H."/>
            <person name="Kennedy M."/>
            <person name="Barry K."/>
            <person name="Grigoriev I.V."/>
            <person name="Miller A.N."/>
            <person name="O'Donnell K."/>
            <person name="Stajich J.E."/>
            <person name="Bonito G."/>
        </authorList>
    </citation>
    <scope>NUCLEOTIDE SEQUENCE</scope>
    <source>
        <strain evidence="4">REB-010B</strain>
    </source>
</reference>
<name>A0A9P6R428_9FUNG</name>
<dbReference type="PANTHER" id="PTHR45752:SF187">
    <property type="entry name" value="LEUCINE-RICH REPEAT AND IQ DOMAIN-CONTAINING PROTEIN 4"/>
    <property type="match status" value="1"/>
</dbReference>
<gene>
    <name evidence="4" type="ORF">BGZ99_000227</name>
</gene>
<evidence type="ECO:0000256" key="3">
    <source>
        <dbReference type="SAM" id="MobiDB-lite"/>
    </source>
</evidence>
<feature type="compositionally biased region" description="Low complexity" evidence="3">
    <location>
        <begin position="245"/>
        <end position="262"/>
    </location>
</feature>
<evidence type="ECO:0000256" key="1">
    <source>
        <dbReference type="ARBA" id="ARBA00022614"/>
    </source>
</evidence>
<feature type="compositionally biased region" description="Low complexity" evidence="3">
    <location>
        <begin position="304"/>
        <end position="321"/>
    </location>
</feature>
<dbReference type="OrthoDB" id="660555at2759"/>
<keyword evidence="5" id="KW-1185">Reference proteome</keyword>
<dbReference type="PANTHER" id="PTHR45752">
    <property type="entry name" value="LEUCINE-RICH REPEAT-CONTAINING"/>
    <property type="match status" value="1"/>
</dbReference>
<dbReference type="AlphaFoldDB" id="A0A9P6R428"/>
<evidence type="ECO:0000313" key="4">
    <source>
        <dbReference type="EMBL" id="KAG0310661.1"/>
    </source>
</evidence>